<dbReference type="GO" id="GO:0009055">
    <property type="term" value="F:electron transfer activity"/>
    <property type="evidence" value="ECO:0007669"/>
    <property type="project" value="InterPro"/>
</dbReference>
<keyword evidence="2" id="KW-0349">Heme</keyword>
<comment type="caution">
    <text evidence="7">The sequence shown here is derived from an EMBL/GenBank/DDBJ whole genome shotgun (WGS) entry which is preliminary data.</text>
</comment>
<dbReference type="Gene3D" id="1.10.760.10">
    <property type="entry name" value="Cytochrome c-like domain"/>
    <property type="match status" value="1"/>
</dbReference>
<name>T0ZR01_9ZZZZ</name>
<accession>T0ZR01</accession>
<dbReference type="InterPro" id="IPR009056">
    <property type="entry name" value="Cyt_c-like_dom"/>
</dbReference>
<keyword evidence="4" id="KW-0249">Electron transport</keyword>
<dbReference type="AlphaFoldDB" id="T0ZR01"/>
<evidence type="ECO:0000256" key="5">
    <source>
        <dbReference type="ARBA" id="ARBA00023004"/>
    </source>
</evidence>
<dbReference type="SUPFAM" id="SSF46626">
    <property type="entry name" value="Cytochrome c"/>
    <property type="match status" value="1"/>
</dbReference>
<dbReference type="EMBL" id="AUZZ01009881">
    <property type="protein sequence ID" value="EQD32250.1"/>
    <property type="molecule type" value="Genomic_DNA"/>
</dbReference>
<dbReference type="GO" id="GO:0020037">
    <property type="term" value="F:heme binding"/>
    <property type="evidence" value="ECO:0007669"/>
    <property type="project" value="InterPro"/>
</dbReference>
<evidence type="ECO:0000256" key="1">
    <source>
        <dbReference type="ARBA" id="ARBA00022448"/>
    </source>
</evidence>
<evidence type="ECO:0000256" key="4">
    <source>
        <dbReference type="ARBA" id="ARBA00022982"/>
    </source>
</evidence>
<dbReference type="InterPro" id="IPR050597">
    <property type="entry name" value="Cytochrome_c_Oxidase_Subunit"/>
</dbReference>
<reference evidence="7" key="1">
    <citation type="submission" date="2013-08" db="EMBL/GenBank/DDBJ databases">
        <authorList>
            <person name="Mendez C."/>
            <person name="Richter M."/>
            <person name="Ferrer M."/>
            <person name="Sanchez J."/>
        </authorList>
    </citation>
    <scope>NUCLEOTIDE SEQUENCE</scope>
</reference>
<evidence type="ECO:0000313" key="7">
    <source>
        <dbReference type="EMBL" id="EQD32250.1"/>
    </source>
</evidence>
<keyword evidence="5" id="KW-0408">Iron</keyword>
<dbReference type="PROSITE" id="PS51007">
    <property type="entry name" value="CYTC"/>
    <property type="match status" value="1"/>
</dbReference>
<feature type="domain" description="Cytochrome c" evidence="6">
    <location>
        <begin position="26"/>
        <end position="113"/>
    </location>
</feature>
<evidence type="ECO:0000256" key="3">
    <source>
        <dbReference type="ARBA" id="ARBA00022723"/>
    </source>
</evidence>
<dbReference type="GO" id="GO:0046872">
    <property type="term" value="F:metal ion binding"/>
    <property type="evidence" value="ECO:0007669"/>
    <property type="project" value="UniProtKB-KW"/>
</dbReference>
<dbReference type="Pfam" id="PF00034">
    <property type="entry name" value="Cytochrom_C"/>
    <property type="match status" value="1"/>
</dbReference>
<reference evidence="7" key="2">
    <citation type="journal article" date="2014" name="ISME J.">
        <title>Microbial stratification in low pH oxic and suboxic macroscopic growths along an acid mine drainage.</title>
        <authorList>
            <person name="Mendez-Garcia C."/>
            <person name="Mesa V."/>
            <person name="Sprenger R.R."/>
            <person name="Richter M."/>
            <person name="Diez M.S."/>
            <person name="Solano J."/>
            <person name="Bargiela R."/>
            <person name="Golyshina O.V."/>
            <person name="Manteca A."/>
            <person name="Ramos J.L."/>
            <person name="Gallego J.R."/>
            <person name="Llorente I."/>
            <person name="Martins Dos Santos V.A."/>
            <person name="Jensen O.N."/>
            <person name="Pelaez A.I."/>
            <person name="Sanchez J."/>
            <person name="Ferrer M."/>
        </authorList>
    </citation>
    <scope>NUCLEOTIDE SEQUENCE</scope>
</reference>
<proteinExistence type="predicted"/>
<dbReference type="InterPro" id="IPR036909">
    <property type="entry name" value="Cyt_c-like_dom_sf"/>
</dbReference>
<evidence type="ECO:0000259" key="6">
    <source>
        <dbReference type="PROSITE" id="PS51007"/>
    </source>
</evidence>
<dbReference type="PANTHER" id="PTHR33751:SF9">
    <property type="entry name" value="CYTOCHROME C4"/>
    <property type="match status" value="1"/>
</dbReference>
<feature type="non-terminal residue" evidence="7">
    <location>
        <position position="117"/>
    </location>
</feature>
<organism evidence="7">
    <name type="scientific">mine drainage metagenome</name>
    <dbReference type="NCBI Taxonomy" id="410659"/>
    <lineage>
        <taxon>unclassified sequences</taxon>
        <taxon>metagenomes</taxon>
        <taxon>ecological metagenomes</taxon>
    </lineage>
</organism>
<evidence type="ECO:0000256" key="2">
    <source>
        <dbReference type="ARBA" id="ARBA00022617"/>
    </source>
</evidence>
<protein>
    <submittedName>
        <fullName evidence="7">Cytochrome c, class I</fullName>
    </submittedName>
</protein>
<gene>
    <name evidence="7" type="ORF">B2A_13647</name>
</gene>
<keyword evidence="1" id="KW-0813">Transport</keyword>
<sequence length="117" mass="12166">MKSVLAALIIAVLGVPLAQAKSDYHGLPAPGAAALGAPQAAVCAACHGSNGIGASSVYPNLAGQKFNYILKELEDFRSGARTNSIMSAMAMTILPSKHHANLKDIAAYFAQLKPMWT</sequence>
<keyword evidence="3" id="KW-0479">Metal-binding</keyword>
<dbReference type="PANTHER" id="PTHR33751">
    <property type="entry name" value="CBB3-TYPE CYTOCHROME C OXIDASE SUBUNIT FIXP"/>
    <property type="match status" value="1"/>
</dbReference>